<evidence type="ECO:0000256" key="1">
    <source>
        <dbReference type="ARBA" id="ARBA00006479"/>
    </source>
</evidence>
<dbReference type="InterPro" id="IPR043129">
    <property type="entry name" value="ATPase_NBD"/>
</dbReference>
<dbReference type="AlphaFoldDB" id="D1CH19"/>
<dbReference type="Pfam" id="PF00480">
    <property type="entry name" value="ROK"/>
    <property type="match status" value="1"/>
</dbReference>
<gene>
    <name evidence="2" type="ordered locus">Tter_2139</name>
</gene>
<name>D1CH19_THET1</name>
<dbReference type="InterPro" id="IPR000600">
    <property type="entry name" value="ROK"/>
</dbReference>
<dbReference type="eggNOG" id="COG1940">
    <property type="taxonomic scope" value="Bacteria"/>
</dbReference>
<evidence type="ECO:0000313" key="2">
    <source>
        <dbReference type="EMBL" id="ACZ43040.1"/>
    </source>
</evidence>
<proteinExistence type="inferred from homology"/>
<dbReference type="EMBL" id="CP001826">
    <property type="protein sequence ID" value="ACZ43040.1"/>
    <property type="molecule type" value="Genomic_DNA"/>
</dbReference>
<evidence type="ECO:0000313" key="3">
    <source>
        <dbReference type="Proteomes" id="UP000000323"/>
    </source>
</evidence>
<comment type="similarity">
    <text evidence="1">Belongs to the ROK (NagC/XylR) family.</text>
</comment>
<keyword evidence="3" id="KW-1185">Reference proteome</keyword>
<dbReference type="STRING" id="525904.Tter_2139"/>
<sequence>MSGGEVAIGIDVGGTKIAAGLVEITSGRVLSMHRVPTEPEMGGEAVLRKCLDLAGRLAEEALAAGTCLAGVGVGVPELVSPEGSITSNQTIDWRDVPVAESFGRIAPAGVESDVRAAALAEARYGSGRKCYNFLYVTIGTGISCTLVQGGLPYRGARGNALVLASGKLTCWCERCGGFAVTVVEEFSSGPAIARRYADLTGDSAATSEKVLALAEAGNATARAVVVSAAELVGGAIGFAVNILDPEVVVIGGGLGTAGGTYWEHMVRSAREHIWSEQTRGLEILRSELGEHAGLIGAALVGWRAGRAHGVGHEEER</sequence>
<reference evidence="3" key="1">
    <citation type="journal article" date="2010" name="Stand. Genomic Sci.">
        <title>Complete genome sequence of 'Thermobaculum terrenum' type strain (YNP1).</title>
        <authorList>
            <person name="Kiss H."/>
            <person name="Cleland D."/>
            <person name="Lapidus A."/>
            <person name="Lucas S."/>
            <person name="Glavina Del Rio T."/>
            <person name="Nolan M."/>
            <person name="Tice H."/>
            <person name="Han C."/>
            <person name="Goodwin L."/>
            <person name="Pitluck S."/>
            <person name="Liolios K."/>
            <person name="Ivanova N."/>
            <person name="Mavromatis K."/>
            <person name="Ovchinnikova G."/>
            <person name="Pati A."/>
            <person name="Chen A."/>
            <person name="Palaniappan K."/>
            <person name="Land M."/>
            <person name="Hauser L."/>
            <person name="Chang Y."/>
            <person name="Jeffries C."/>
            <person name="Lu M."/>
            <person name="Brettin T."/>
            <person name="Detter J."/>
            <person name="Goker M."/>
            <person name="Tindall B."/>
            <person name="Beck B."/>
            <person name="McDermott T."/>
            <person name="Woyke T."/>
            <person name="Bristow J."/>
            <person name="Eisen J."/>
            <person name="Markowitz V."/>
            <person name="Hugenholtz P."/>
            <person name="Kyrpides N."/>
            <person name="Klenk H."/>
            <person name="Cheng J."/>
        </authorList>
    </citation>
    <scope>NUCLEOTIDE SEQUENCE [LARGE SCALE GENOMIC DNA]</scope>
    <source>
        <strain evidence="3">ATCC BAA-798 / YNP1</strain>
    </source>
</reference>
<dbReference type="Proteomes" id="UP000000323">
    <property type="component" value="Chromosome 2"/>
</dbReference>
<dbReference type="PANTHER" id="PTHR18964:SF149">
    <property type="entry name" value="BIFUNCTIONAL UDP-N-ACETYLGLUCOSAMINE 2-EPIMERASE_N-ACETYLMANNOSAMINE KINASE"/>
    <property type="match status" value="1"/>
</dbReference>
<accession>D1CH19</accession>
<dbReference type="KEGG" id="ttr:Tter_2139"/>
<dbReference type="HOGENOM" id="CLU_036604_0_1_0"/>
<dbReference type="SUPFAM" id="SSF53067">
    <property type="entry name" value="Actin-like ATPase domain"/>
    <property type="match status" value="1"/>
</dbReference>
<protein>
    <submittedName>
        <fullName evidence="2">ROK family protein</fullName>
    </submittedName>
</protein>
<organism evidence="2 3">
    <name type="scientific">Thermobaculum terrenum (strain ATCC BAA-798 / CCMEE 7001 / YNP1)</name>
    <dbReference type="NCBI Taxonomy" id="525904"/>
    <lineage>
        <taxon>Bacteria</taxon>
        <taxon>Bacillati</taxon>
        <taxon>Chloroflexota</taxon>
        <taxon>Chloroflexia</taxon>
        <taxon>Candidatus Thermobaculales</taxon>
        <taxon>Candidatus Thermobaculaceae</taxon>
        <taxon>Thermobaculum</taxon>
    </lineage>
</organism>
<dbReference type="Gene3D" id="3.30.420.40">
    <property type="match status" value="2"/>
</dbReference>
<dbReference type="PANTHER" id="PTHR18964">
    <property type="entry name" value="ROK (REPRESSOR, ORF, KINASE) FAMILY"/>
    <property type="match status" value="1"/>
</dbReference>